<comment type="caution">
    <text evidence="10">The sequence shown here is derived from an EMBL/GenBank/DDBJ whole genome shotgun (WGS) entry which is preliminary data.</text>
</comment>
<dbReference type="PATRIC" id="fig|1150625.3.peg.147"/>
<dbReference type="FunFam" id="3.40.50.300:FF:000056">
    <property type="entry name" value="Cell division ATP-binding protein FtsE"/>
    <property type="match status" value="1"/>
</dbReference>
<dbReference type="SMART" id="SM00382">
    <property type="entry name" value="AAA"/>
    <property type="match status" value="1"/>
</dbReference>
<keyword evidence="11" id="KW-1185">Reference proteome</keyword>
<accession>A0A147KCT3</accession>
<name>A0A147KCT3_9BACI</name>
<dbReference type="Pfam" id="PF00005">
    <property type="entry name" value="ABC_tran"/>
    <property type="match status" value="1"/>
</dbReference>
<dbReference type="PANTHER" id="PTHR43166:SF30">
    <property type="entry name" value="METHIONINE IMPORT ATP-BINDING PROTEIN METN"/>
    <property type="match status" value="1"/>
</dbReference>
<dbReference type="Pfam" id="PF09383">
    <property type="entry name" value="NIL"/>
    <property type="match status" value="1"/>
</dbReference>
<evidence type="ECO:0000256" key="7">
    <source>
        <dbReference type="ARBA" id="ARBA00022970"/>
    </source>
</evidence>
<keyword evidence="8" id="KW-0472">Membrane</keyword>
<sequence length="342" mass="38279">MIHFQHVLKEYQKKEVSVKAVDEVDLFIQKGEIFGIIGFSGAGKSTLIRLVNLLEKPTSGKVTVAGKNMTDLSNAELRNARRKIGMIFQHFNLLESKTVFQNVAFPLKLTGVNQEEKETRVRELLEFVGLSHKANDYPSQLSGGQKQRVGIARALATSPEILLCDEATSALDPETTSSILALLKRVRDQYGVTILMITHEMNVIREVCDRVAVMEEGRVIESGSVFDIFSQPGHNTTKNFVKTVMQDVIPPSILQQLEGEGRLNNLYQFIFQRDSAGQPVLSRLSQEFQIEVNILYGQITELQGIPFGRLLVELRGESREIEEAVRYVQGFVEVKEVASIAS</sequence>
<evidence type="ECO:0000256" key="8">
    <source>
        <dbReference type="ARBA" id="ARBA00023136"/>
    </source>
</evidence>
<dbReference type="PROSITE" id="PS50893">
    <property type="entry name" value="ABC_TRANSPORTER_2"/>
    <property type="match status" value="1"/>
</dbReference>
<dbReference type="Proteomes" id="UP000074108">
    <property type="component" value="Unassembled WGS sequence"/>
</dbReference>
<evidence type="ECO:0000313" key="10">
    <source>
        <dbReference type="EMBL" id="KUP09495.1"/>
    </source>
</evidence>
<dbReference type="PROSITE" id="PS00211">
    <property type="entry name" value="ABC_TRANSPORTER_1"/>
    <property type="match status" value="1"/>
</dbReference>
<evidence type="ECO:0000256" key="6">
    <source>
        <dbReference type="ARBA" id="ARBA00022967"/>
    </source>
</evidence>
<dbReference type="InterPro" id="IPR017871">
    <property type="entry name" value="ABC_transporter-like_CS"/>
</dbReference>
<dbReference type="InterPro" id="IPR050086">
    <property type="entry name" value="MetN_ABC_transporter-like"/>
</dbReference>
<dbReference type="GO" id="GO:0005524">
    <property type="term" value="F:ATP binding"/>
    <property type="evidence" value="ECO:0007669"/>
    <property type="project" value="UniProtKB-KW"/>
</dbReference>
<dbReference type="CDD" id="cd03258">
    <property type="entry name" value="ABC_MetN_methionine_transporter"/>
    <property type="match status" value="1"/>
</dbReference>
<dbReference type="SUPFAM" id="SSF55021">
    <property type="entry name" value="ACT-like"/>
    <property type="match status" value="1"/>
</dbReference>
<dbReference type="PANTHER" id="PTHR43166">
    <property type="entry name" value="AMINO ACID IMPORT ATP-BINDING PROTEIN"/>
    <property type="match status" value="1"/>
</dbReference>
<evidence type="ECO:0000313" key="11">
    <source>
        <dbReference type="Proteomes" id="UP000074108"/>
    </source>
</evidence>
<evidence type="ECO:0000256" key="4">
    <source>
        <dbReference type="ARBA" id="ARBA00022741"/>
    </source>
</evidence>
<evidence type="ECO:0000256" key="2">
    <source>
        <dbReference type="ARBA" id="ARBA00022448"/>
    </source>
</evidence>
<comment type="similarity">
    <text evidence="1">Belongs to the ABC transporter superfamily.</text>
</comment>
<dbReference type="GO" id="GO:0016887">
    <property type="term" value="F:ATP hydrolysis activity"/>
    <property type="evidence" value="ECO:0007669"/>
    <property type="project" value="InterPro"/>
</dbReference>
<feature type="domain" description="ABC transporter" evidence="9">
    <location>
        <begin position="2"/>
        <end position="241"/>
    </location>
</feature>
<dbReference type="AlphaFoldDB" id="A0A147KCT3"/>
<keyword evidence="3" id="KW-1003">Cell membrane</keyword>
<keyword evidence="6" id="KW-1278">Translocase</keyword>
<organism evidence="10 11">
    <name type="scientific">Bacillus coahuilensis p1.1.43</name>
    <dbReference type="NCBI Taxonomy" id="1150625"/>
    <lineage>
        <taxon>Bacteria</taxon>
        <taxon>Bacillati</taxon>
        <taxon>Bacillota</taxon>
        <taxon>Bacilli</taxon>
        <taxon>Bacillales</taxon>
        <taxon>Bacillaceae</taxon>
        <taxon>Bacillus</taxon>
    </lineage>
</organism>
<dbReference type="SUPFAM" id="SSF52540">
    <property type="entry name" value="P-loop containing nucleoside triphosphate hydrolases"/>
    <property type="match status" value="1"/>
</dbReference>
<dbReference type="Gene3D" id="3.40.50.300">
    <property type="entry name" value="P-loop containing nucleotide triphosphate hydrolases"/>
    <property type="match status" value="1"/>
</dbReference>
<proteinExistence type="inferred from homology"/>
<dbReference type="InterPro" id="IPR041701">
    <property type="entry name" value="MetN_ABC"/>
</dbReference>
<dbReference type="SMART" id="SM00930">
    <property type="entry name" value="NIL"/>
    <property type="match status" value="1"/>
</dbReference>
<keyword evidence="5 10" id="KW-0067">ATP-binding</keyword>
<keyword evidence="7" id="KW-0029">Amino-acid transport</keyword>
<dbReference type="GO" id="GO:0006865">
    <property type="term" value="P:amino acid transport"/>
    <property type="evidence" value="ECO:0007669"/>
    <property type="project" value="UniProtKB-KW"/>
</dbReference>
<protein>
    <submittedName>
        <fullName evidence="10">Phosphate ABC transporter ATP-binding protein</fullName>
    </submittedName>
</protein>
<dbReference type="InterPro" id="IPR003593">
    <property type="entry name" value="AAA+_ATPase"/>
</dbReference>
<evidence type="ECO:0000256" key="3">
    <source>
        <dbReference type="ARBA" id="ARBA00022475"/>
    </source>
</evidence>
<gene>
    <name evidence="10" type="ORF">Q75_00710</name>
</gene>
<dbReference type="Gene3D" id="3.30.70.260">
    <property type="match status" value="1"/>
</dbReference>
<evidence type="ECO:0000259" key="9">
    <source>
        <dbReference type="PROSITE" id="PS50893"/>
    </source>
</evidence>
<dbReference type="InterPro" id="IPR003439">
    <property type="entry name" value="ABC_transporter-like_ATP-bd"/>
</dbReference>
<dbReference type="InterPro" id="IPR018449">
    <property type="entry name" value="NIL_domain"/>
</dbReference>
<dbReference type="GO" id="GO:0005886">
    <property type="term" value="C:plasma membrane"/>
    <property type="evidence" value="ECO:0007669"/>
    <property type="project" value="UniProtKB-ARBA"/>
</dbReference>
<dbReference type="InterPro" id="IPR045865">
    <property type="entry name" value="ACT-like_dom_sf"/>
</dbReference>
<dbReference type="OrthoDB" id="9802264at2"/>
<dbReference type="InterPro" id="IPR027417">
    <property type="entry name" value="P-loop_NTPase"/>
</dbReference>
<keyword evidence="2" id="KW-0813">Transport</keyword>
<dbReference type="STRING" id="1150625.Q75_00710"/>
<keyword evidence="4" id="KW-0547">Nucleotide-binding</keyword>
<dbReference type="EMBL" id="LDYG01000001">
    <property type="protein sequence ID" value="KUP09495.1"/>
    <property type="molecule type" value="Genomic_DNA"/>
</dbReference>
<dbReference type="RefSeq" id="WP_059350013.1">
    <property type="nucleotide sequence ID" value="NZ_LDYG01000001.1"/>
</dbReference>
<evidence type="ECO:0000256" key="5">
    <source>
        <dbReference type="ARBA" id="ARBA00022840"/>
    </source>
</evidence>
<evidence type="ECO:0000256" key="1">
    <source>
        <dbReference type="ARBA" id="ARBA00005417"/>
    </source>
</evidence>
<reference evidence="10 11" key="1">
    <citation type="journal article" date="2016" name="Front. Microbiol.">
        <title>Microevolution Analysis of Bacillus coahuilensis Unveils Differences in Phosphorus Acquisition Strategies and Their Regulation.</title>
        <authorList>
            <person name="Gomez-Lunar Z."/>
            <person name="Hernandez-Gonzalez I."/>
            <person name="Rodriguez-Torres M.D."/>
            <person name="Souza V."/>
            <person name="Olmedo-Alvarez G."/>
        </authorList>
    </citation>
    <scope>NUCLEOTIDE SEQUENCE [LARGE SCALE GENOMIC DNA]</scope>
    <source>
        <strain evidence="11">p1.1.43</strain>
    </source>
</reference>